<evidence type="ECO:0000313" key="5">
    <source>
        <dbReference type="EMBL" id="AGS52425.1"/>
    </source>
</evidence>
<dbReference type="AlphaFoldDB" id="A0A806KCW0"/>
<evidence type="ECO:0000256" key="2">
    <source>
        <dbReference type="ARBA" id="ARBA00022771"/>
    </source>
</evidence>
<sequence length="237" mass="27406">MKKYPKKFLDHINSITAKRPRTVIQHILKHGYITSEELKDTYGYDHPPRAVRDVREHGVPIVTYRIESSNGRSIAAYKFGDPNKISNNLSKTHGRTVLAKTLKQALIEKYGSKCFVYLETMDENILQIDHRVPYEIDGEQDNKNIDVFMLLSPSANRAKSWTCEHCINWNKKDKVFCIRCFWASPENYDHIAGNYEKIVSIVFTGDEIEDYNKLIKISGSDNAQNVIKKIIHDFLNV</sequence>
<evidence type="ECO:0000256" key="3">
    <source>
        <dbReference type="ARBA" id="ARBA00022833"/>
    </source>
</evidence>
<accession>A0A806KCW0</accession>
<dbReference type="PROSITE" id="PS01358">
    <property type="entry name" value="ZF_RANBP2_1"/>
    <property type="match status" value="1"/>
</dbReference>
<evidence type="ECO:0000259" key="4">
    <source>
        <dbReference type="PROSITE" id="PS01358"/>
    </source>
</evidence>
<dbReference type="GO" id="GO:0008270">
    <property type="term" value="F:zinc ion binding"/>
    <property type="evidence" value="ECO:0007669"/>
    <property type="project" value="UniProtKB-KW"/>
</dbReference>
<proteinExistence type="predicted"/>
<name>A0A806KCW0_9BACT</name>
<dbReference type="InterPro" id="IPR001876">
    <property type="entry name" value="Znf_RanBP2"/>
</dbReference>
<keyword evidence="2" id="KW-0863">Zinc-finger</keyword>
<keyword evidence="5" id="KW-0255">Endonuclease</keyword>
<protein>
    <submittedName>
        <fullName evidence="5">SphI restriction endonuclease</fullName>
    </submittedName>
</protein>
<keyword evidence="5" id="KW-0378">Hydrolase</keyword>
<keyword evidence="5" id="KW-0540">Nuclease</keyword>
<evidence type="ECO:0000256" key="1">
    <source>
        <dbReference type="ARBA" id="ARBA00022723"/>
    </source>
</evidence>
<keyword evidence="3" id="KW-0862">Zinc</keyword>
<dbReference type="EMBL" id="JQ844192">
    <property type="protein sequence ID" value="AGS52425.1"/>
    <property type="molecule type" value="Genomic_DNA"/>
</dbReference>
<feature type="domain" description="RanBP2-type" evidence="4">
    <location>
        <begin position="161"/>
        <end position="180"/>
    </location>
</feature>
<organism evidence="5">
    <name type="scientific">uncultured bacterium contig00085</name>
    <dbReference type="NCBI Taxonomy" id="1181558"/>
    <lineage>
        <taxon>Bacteria</taxon>
        <taxon>environmental samples</taxon>
    </lineage>
</organism>
<dbReference type="GO" id="GO:0004519">
    <property type="term" value="F:endonuclease activity"/>
    <property type="evidence" value="ECO:0007669"/>
    <property type="project" value="UniProtKB-KW"/>
</dbReference>
<reference evidence="5" key="1">
    <citation type="submission" date="2012-03" db="EMBL/GenBank/DDBJ databases">
        <title>Functional metagenomics reveals considerable lignocellulase gene clusters in the gut microbiome of a wood-feeding higher termite.</title>
        <authorList>
            <person name="Liu N."/>
        </authorList>
    </citation>
    <scope>NUCLEOTIDE SEQUENCE</scope>
</reference>
<keyword evidence="1" id="KW-0479">Metal-binding</keyword>